<dbReference type="InterPro" id="IPR019843">
    <property type="entry name" value="DNA_pol-X_BS"/>
</dbReference>
<dbReference type="PRINTS" id="PR00870">
    <property type="entry name" value="DNAPOLXBETA"/>
</dbReference>
<dbReference type="InterPro" id="IPR029398">
    <property type="entry name" value="PolB_thumb"/>
</dbReference>
<feature type="region of interest" description="Disordered" evidence="14">
    <location>
        <begin position="139"/>
        <end position="205"/>
    </location>
</feature>
<dbReference type="InterPro" id="IPR028207">
    <property type="entry name" value="DNA_pol_B_palm_palm"/>
</dbReference>
<evidence type="ECO:0000256" key="12">
    <source>
        <dbReference type="ARBA" id="ARBA00049244"/>
    </source>
</evidence>
<feature type="region of interest" description="Disordered" evidence="14">
    <location>
        <begin position="1"/>
        <end position="37"/>
    </location>
</feature>
<evidence type="ECO:0000313" key="16">
    <source>
        <dbReference type="EMBL" id="TFY83154.1"/>
    </source>
</evidence>
<dbReference type="PRINTS" id="PR00869">
    <property type="entry name" value="DNAPOLX"/>
</dbReference>
<evidence type="ECO:0000256" key="6">
    <source>
        <dbReference type="ARBA" id="ARBA00022705"/>
    </source>
</evidence>
<keyword evidence="3" id="KW-0237">DNA synthesis</keyword>
<dbReference type="GO" id="GO:0006303">
    <property type="term" value="P:double-strand break repair via nonhomologous end joining"/>
    <property type="evidence" value="ECO:0007669"/>
    <property type="project" value="TreeGrafter"/>
</dbReference>
<dbReference type="STRING" id="135208.A0A4Z0AA80"/>
<dbReference type="SUPFAM" id="SSF81301">
    <property type="entry name" value="Nucleotidyltransferase"/>
    <property type="match status" value="1"/>
</dbReference>
<dbReference type="InterPro" id="IPR010996">
    <property type="entry name" value="HHH_MUS81"/>
</dbReference>
<dbReference type="SMART" id="SM00483">
    <property type="entry name" value="POLXc"/>
    <property type="match status" value="1"/>
</dbReference>
<dbReference type="GO" id="GO:0046872">
    <property type="term" value="F:metal ion binding"/>
    <property type="evidence" value="ECO:0007669"/>
    <property type="project" value="UniProtKB-UniRule"/>
</dbReference>
<dbReference type="SUPFAM" id="SSF81585">
    <property type="entry name" value="PsbU/PolX domain-like"/>
    <property type="match status" value="1"/>
</dbReference>
<dbReference type="PANTHER" id="PTHR11276:SF28">
    <property type="entry name" value="DNA POLYMERASE LAMBDA"/>
    <property type="match status" value="1"/>
</dbReference>
<keyword evidence="8 13" id="KW-0239">DNA-directed DNA polymerase</keyword>
<dbReference type="FunFam" id="3.30.210.10:FF:000005">
    <property type="entry name" value="DNA polymerase IV"/>
    <property type="match status" value="1"/>
</dbReference>
<dbReference type="CDD" id="cd00141">
    <property type="entry name" value="NT_POLXc"/>
    <property type="match status" value="1"/>
</dbReference>
<dbReference type="EC" id="2.7.7.7" evidence="13"/>
<dbReference type="SUPFAM" id="SSF47802">
    <property type="entry name" value="DNA polymerase beta, N-terminal domain-like"/>
    <property type="match status" value="1"/>
</dbReference>
<dbReference type="Pfam" id="PF14792">
    <property type="entry name" value="DNA_pol_B_palm"/>
    <property type="match status" value="1"/>
</dbReference>
<dbReference type="InterPro" id="IPR001357">
    <property type="entry name" value="BRCT_dom"/>
</dbReference>
<dbReference type="Gene3D" id="1.10.150.20">
    <property type="entry name" value="5' to 3' exonuclease, C-terminal subdomain"/>
    <property type="match status" value="1"/>
</dbReference>
<comment type="catalytic activity">
    <reaction evidence="12 13">
        <text>DNA(n) + a 2'-deoxyribonucleoside 5'-triphosphate = DNA(n+1) + diphosphate</text>
        <dbReference type="Rhea" id="RHEA:22508"/>
        <dbReference type="Rhea" id="RHEA-COMP:17339"/>
        <dbReference type="Rhea" id="RHEA-COMP:17340"/>
        <dbReference type="ChEBI" id="CHEBI:33019"/>
        <dbReference type="ChEBI" id="CHEBI:61560"/>
        <dbReference type="ChEBI" id="CHEBI:173112"/>
        <dbReference type="EC" id="2.7.7.7"/>
    </reaction>
</comment>
<dbReference type="InterPro" id="IPR037160">
    <property type="entry name" value="DNA_Pol_thumb_sf"/>
</dbReference>
<dbReference type="AlphaFoldDB" id="A0A4Z0AA80"/>
<evidence type="ECO:0000256" key="5">
    <source>
        <dbReference type="ARBA" id="ARBA00022695"/>
    </source>
</evidence>
<dbReference type="PROSITE" id="PS00522">
    <property type="entry name" value="DNA_POLYMERASE_X"/>
    <property type="match status" value="1"/>
</dbReference>
<dbReference type="GO" id="GO:0005634">
    <property type="term" value="C:nucleus"/>
    <property type="evidence" value="ECO:0007669"/>
    <property type="project" value="UniProtKB-SubCell"/>
</dbReference>
<evidence type="ECO:0000256" key="1">
    <source>
        <dbReference type="ARBA" id="ARBA00001936"/>
    </source>
</evidence>
<dbReference type="InterPro" id="IPR043519">
    <property type="entry name" value="NT_sf"/>
</dbReference>
<dbReference type="EMBL" id="SFCI01000048">
    <property type="protein sequence ID" value="TFY83154.1"/>
    <property type="molecule type" value="Genomic_DNA"/>
</dbReference>
<comment type="similarity">
    <text evidence="2 13">Belongs to the DNA polymerase type-X family.</text>
</comment>
<dbReference type="Proteomes" id="UP000298061">
    <property type="component" value="Unassembled WGS sequence"/>
</dbReference>
<keyword evidence="17" id="KW-1185">Reference proteome</keyword>
<keyword evidence="9" id="KW-0238">DNA-binding</keyword>
<gene>
    <name evidence="16" type="ORF">EWM64_g845</name>
</gene>
<dbReference type="InterPro" id="IPR002054">
    <property type="entry name" value="DNA-dir_DNA_pol_X"/>
</dbReference>
<dbReference type="GO" id="GO:0016829">
    <property type="term" value="F:lyase activity"/>
    <property type="evidence" value="ECO:0007669"/>
    <property type="project" value="UniProtKB-KW"/>
</dbReference>
<evidence type="ECO:0000313" key="17">
    <source>
        <dbReference type="Proteomes" id="UP000298061"/>
    </source>
</evidence>
<keyword evidence="10 13" id="KW-0234">DNA repair</keyword>
<feature type="compositionally biased region" description="Pro residues" evidence="14">
    <location>
        <begin position="187"/>
        <end position="201"/>
    </location>
</feature>
<evidence type="ECO:0000256" key="8">
    <source>
        <dbReference type="ARBA" id="ARBA00022932"/>
    </source>
</evidence>
<keyword evidence="11" id="KW-0456">Lyase</keyword>
<protein>
    <recommendedName>
        <fullName evidence="13">DNA polymerase</fullName>
        <ecNumber evidence="13">2.7.7.7</ecNumber>
    </recommendedName>
</protein>
<dbReference type="InterPro" id="IPR027421">
    <property type="entry name" value="DNA_pol_lamdba_lyase_dom_sf"/>
</dbReference>
<dbReference type="SMART" id="SM00292">
    <property type="entry name" value="BRCT"/>
    <property type="match status" value="1"/>
</dbReference>
<dbReference type="InterPro" id="IPR022312">
    <property type="entry name" value="DNA_pol_X"/>
</dbReference>
<evidence type="ECO:0000256" key="2">
    <source>
        <dbReference type="ARBA" id="ARBA00008323"/>
    </source>
</evidence>
<evidence type="ECO:0000256" key="10">
    <source>
        <dbReference type="ARBA" id="ARBA00023204"/>
    </source>
</evidence>
<dbReference type="InterPro" id="IPR002008">
    <property type="entry name" value="DNA_pol_X_beta-like"/>
</dbReference>
<evidence type="ECO:0000256" key="13">
    <source>
        <dbReference type="RuleBase" id="RU366014"/>
    </source>
</evidence>
<keyword evidence="13" id="KW-0539">Nucleus</keyword>
<dbReference type="PANTHER" id="PTHR11276">
    <property type="entry name" value="DNA POLYMERASE TYPE-X FAMILY MEMBER"/>
    <property type="match status" value="1"/>
</dbReference>
<reference evidence="16 17" key="1">
    <citation type="submission" date="2019-02" db="EMBL/GenBank/DDBJ databases">
        <title>Genome sequencing of the rare red list fungi Hericium alpestre (H. flagellum).</title>
        <authorList>
            <person name="Buettner E."/>
            <person name="Kellner H."/>
        </authorList>
    </citation>
    <scope>NUCLEOTIDE SEQUENCE [LARGE SCALE GENOMIC DNA]</scope>
    <source>
        <strain evidence="16 17">DSM 108284</strain>
    </source>
</reference>
<dbReference type="GO" id="GO:0003887">
    <property type="term" value="F:DNA-directed DNA polymerase activity"/>
    <property type="evidence" value="ECO:0007669"/>
    <property type="project" value="UniProtKB-UniRule"/>
</dbReference>
<comment type="caution">
    <text evidence="16">The sequence shown here is derived from an EMBL/GenBank/DDBJ whole genome shotgun (WGS) entry which is preliminary data.</text>
</comment>
<dbReference type="GO" id="GO:0006260">
    <property type="term" value="P:DNA replication"/>
    <property type="evidence" value="ECO:0007669"/>
    <property type="project" value="UniProtKB-KW"/>
</dbReference>
<sequence>MPFKRPEPPSDSDAVSSSSVTPAEPSQPPRKKSRPSQLGDLLKGVKIFVLQTKLEAPTIAELLFLIERSGAELCKDVKEASVIITAVRMRKRLERHIDWKIAKSKAVVTPDWLRDSVQKKTPMHCGDYAALQDLEGTTEAKCPTESDGETSTASPALSTPPPQRHFQRKSSSPHTPSREPGPSKSATPPPANLLPPDPPYEFNPEDLDYRSRFACMRASPLKCPNQELCEMLDVMRQTREVEGEERSELSYRRAVAVIKSYPTKIKYRREAEKLPYIGTKLISMIEEYLDTGHISEVDSTLASPRFHSLTAFSSIYGIGPKTAQYLYGLGLTTIEQLETYYGVKPSEQGVMLDSEKDARDVMEENWIKVALGLRHDLAIKIPREGVEEIHRVIMAELDEVEPGCVSTVVGGYRRGKTESGDVDIVFTHPNASRTKGLCKRFMKRLYEKGLVTHVMHLSGFHTHNALRTTHWDSLEKALTIFVLPGHTTRRRVDFIFAQPETYWTAVVGWTGSLMFERDLRLWAKQRGLKFDSSGMTRRRDSKHLYPQTEKEVFDILGLPWIDPTMRNADV</sequence>
<dbReference type="Gene3D" id="3.40.50.10190">
    <property type="entry name" value="BRCT domain"/>
    <property type="match status" value="1"/>
</dbReference>
<dbReference type="Pfam" id="PF14791">
    <property type="entry name" value="DNA_pol_B_thumb"/>
    <property type="match status" value="1"/>
</dbReference>
<accession>A0A4Z0AA80</accession>
<dbReference type="SUPFAM" id="SSF52113">
    <property type="entry name" value="BRCT domain"/>
    <property type="match status" value="1"/>
</dbReference>
<keyword evidence="7 13" id="KW-0227">DNA damage</keyword>
<comment type="function">
    <text evidence="13">DNA polymerase that functions in several pathways of DNA repair. Involved in base excision repair (BER) responsible for repair of lesions that give rise to abasic (AP) sites in DNA. Also contributes to DNA double-strand break repair by non-homologous end joining and homologous recombination. Has both template-dependent and template-independent (terminal transferase) DNA polymerase activities. Has also a 5'-deoxyribose-5-phosphate lyase (dRP lyase) activity.</text>
</comment>
<feature type="compositionally biased region" description="Low complexity" evidence="14">
    <location>
        <begin position="11"/>
        <end position="20"/>
    </location>
</feature>
<feature type="domain" description="BRCT" evidence="15">
    <location>
        <begin position="37"/>
        <end position="130"/>
    </location>
</feature>
<dbReference type="OrthoDB" id="205514at2759"/>
<dbReference type="Pfam" id="PF14716">
    <property type="entry name" value="HHH_8"/>
    <property type="match status" value="1"/>
</dbReference>
<dbReference type="Gene3D" id="3.30.210.10">
    <property type="entry name" value="DNA polymerase, thumb domain"/>
    <property type="match status" value="1"/>
</dbReference>
<dbReference type="InterPro" id="IPR036420">
    <property type="entry name" value="BRCT_dom_sf"/>
</dbReference>
<dbReference type="Gene3D" id="3.30.460.10">
    <property type="entry name" value="Beta Polymerase, domain 2"/>
    <property type="match status" value="1"/>
</dbReference>
<evidence type="ECO:0000259" key="15">
    <source>
        <dbReference type="PROSITE" id="PS50172"/>
    </source>
</evidence>
<dbReference type="GO" id="GO:0003677">
    <property type="term" value="F:DNA binding"/>
    <property type="evidence" value="ECO:0007669"/>
    <property type="project" value="UniProtKB-UniRule"/>
</dbReference>
<proteinExistence type="inferred from homology"/>
<name>A0A4Z0AA80_9AGAM</name>
<dbReference type="FunFam" id="1.10.150.110:FF:000005">
    <property type="entry name" value="DNA polymerase POL4"/>
    <property type="match status" value="1"/>
</dbReference>
<keyword evidence="5 13" id="KW-0548">Nucleotidyltransferase</keyword>
<dbReference type="PROSITE" id="PS50172">
    <property type="entry name" value="BRCT"/>
    <property type="match status" value="1"/>
</dbReference>
<evidence type="ECO:0000256" key="14">
    <source>
        <dbReference type="SAM" id="MobiDB-lite"/>
    </source>
</evidence>
<evidence type="ECO:0000256" key="4">
    <source>
        <dbReference type="ARBA" id="ARBA00022679"/>
    </source>
</evidence>
<evidence type="ECO:0000256" key="3">
    <source>
        <dbReference type="ARBA" id="ARBA00022634"/>
    </source>
</evidence>
<evidence type="ECO:0000256" key="11">
    <source>
        <dbReference type="ARBA" id="ARBA00023239"/>
    </source>
</evidence>
<organism evidence="16 17">
    <name type="scientific">Hericium alpestre</name>
    <dbReference type="NCBI Taxonomy" id="135208"/>
    <lineage>
        <taxon>Eukaryota</taxon>
        <taxon>Fungi</taxon>
        <taxon>Dikarya</taxon>
        <taxon>Basidiomycota</taxon>
        <taxon>Agaricomycotina</taxon>
        <taxon>Agaricomycetes</taxon>
        <taxon>Russulales</taxon>
        <taxon>Hericiaceae</taxon>
        <taxon>Hericium</taxon>
    </lineage>
</organism>
<evidence type="ECO:0000256" key="9">
    <source>
        <dbReference type="ARBA" id="ARBA00023125"/>
    </source>
</evidence>
<dbReference type="Gene3D" id="1.10.150.110">
    <property type="entry name" value="DNA polymerase beta, N-terminal domain-like"/>
    <property type="match status" value="1"/>
</dbReference>
<comment type="cofactor">
    <cofactor evidence="1">
        <name>Mn(2+)</name>
        <dbReference type="ChEBI" id="CHEBI:29035"/>
    </cofactor>
</comment>
<keyword evidence="6" id="KW-0235">DNA replication</keyword>
<evidence type="ECO:0000256" key="7">
    <source>
        <dbReference type="ARBA" id="ARBA00022763"/>
    </source>
</evidence>
<comment type="subcellular location">
    <subcellularLocation>
        <location evidence="13">Nucleus</location>
    </subcellularLocation>
</comment>
<keyword evidence="4 13" id="KW-0808">Transferase</keyword>